<evidence type="ECO:0000313" key="1">
    <source>
        <dbReference type="EMBL" id="QFG38672.1"/>
    </source>
</evidence>
<organism evidence="1 2">
    <name type="scientific">Paracoccus pantotrophus</name>
    <name type="common">Thiosphaera pantotropha</name>
    <dbReference type="NCBI Taxonomy" id="82367"/>
    <lineage>
        <taxon>Bacteria</taxon>
        <taxon>Pseudomonadati</taxon>
        <taxon>Pseudomonadota</taxon>
        <taxon>Alphaproteobacteria</taxon>
        <taxon>Rhodobacterales</taxon>
        <taxon>Paracoccaceae</taxon>
        <taxon>Paracoccus</taxon>
    </lineage>
</organism>
<dbReference type="SUPFAM" id="SSF48452">
    <property type="entry name" value="TPR-like"/>
    <property type="match status" value="1"/>
</dbReference>
<dbReference type="Proteomes" id="UP000326453">
    <property type="component" value="Chromosome 1"/>
</dbReference>
<reference evidence="1 2" key="1">
    <citation type="submission" date="2019-01" db="EMBL/GenBank/DDBJ databases">
        <title>Complete Genome Sequence and Annotation of the Paracoccus pantotrophus type strain DSM 2944.</title>
        <authorList>
            <person name="Bockwoldt J.A."/>
            <person name="Zimmermann M."/>
            <person name="Tiso T."/>
            <person name="Blank L.M."/>
        </authorList>
    </citation>
    <scope>NUCLEOTIDE SEQUENCE [LARGE SCALE GENOMIC DNA]</scope>
    <source>
        <strain evidence="1 2">DSM 2944</strain>
    </source>
</reference>
<proteinExistence type="predicted"/>
<dbReference type="EMBL" id="CP044426">
    <property type="protein sequence ID" value="QFG38672.1"/>
    <property type="molecule type" value="Genomic_DNA"/>
</dbReference>
<dbReference type="AlphaFoldDB" id="A0AAE6P058"/>
<evidence type="ECO:0000313" key="2">
    <source>
        <dbReference type="Proteomes" id="UP000326453"/>
    </source>
</evidence>
<accession>A0AAE6P058</accession>
<dbReference type="Gene3D" id="1.25.40.10">
    <property type="entry name" value="Tetratricopeptide repeat domain"/>
    <property type="match status" value="1"/>
</dbReference>
<dbReference type="Gene3D" id="1.20.58.320">
    <property type="entry name" value="TPR-like"/>
    <property type="match status" value="1"/>
</dbReference>
<dbReference type="InterPro" id="IPR010323">
    <property type="entry name" value="DUF924"/>
</dbReference>
<dbReference type="Pfam" id="PF06041">
    <property type="entry name" value="DUF924"/>
    <property type="match status" value="1"/>
</dbReference>
<dbReference type="KEGG" id="ppan:ESD82_15970"/>
<gene>
    <name evidence="1" type="ORF">ESD82_15970</name>
</gene>
<sequence length="227" mass="25325">MARGRFQWGDDMADSNDARQIGEVLDFWFPEGRALDIDPDRHAEHWRWRMHGGADGAIAARFGPLTERGAAGDLDHWAGTPESRLALIVVLDQFPRSLWRGSPRAWAQDPAALAQALEGLENGDWAALGLPWFQIAFTQPLGHAEGSDHLARIDRLIALRRDIAARAPAPLRPLYASLVDQAGQVRRIIASFGRHPHRNAILGRRSTPEEEAYLEKGAFPHLRVFRG</sequence>
<dbReference type="InterPro" id="IPR011990">
    <property type="entry name" value="TPR-like_helical_dom_sf"/>
</dbReference>
<protein>
    <submittedName>
        <fullName evidence="1">DUF924 domain-containing protein</fullName>
    </submittedName>
</protein>
<name>A0AAE6P058_PARPN</name>